<dbReference type="PANTHER" id="PTHR10971">
    <property type="entry name" value="MRNA EXPORT FACTOR AND BUB3"/>
    <property type="match status" value="1"/>
</dbReference>
<evidence type="ECO:0000256" key="1">
    <source>
        <dbReference type="ARBA" id="ARBA00022574"/>
    </source>
</evidence>
<comment type="caution">
    <text evidence="4">The sequence shown here is derived from an EMBL/GenBank/DDBJ whole genome shotgun (WGS) entry which is preliminary data.</text>
</comment>
<proteinExistence type="predicted"/>
<evidence type="ECO:0000313" key="5">
    <source>
        <dbReference type="Proteomes" id="UP001150569"/>
    </source>
</evidence>
<dbReference type="InterPro" id="IPR001680">
    <property type="entry name" value="WD40_rpt"/>
</dbReference>
<evidence type="ECO:0000256" key="3">
    <source>
        <dbReference type="PROSITE-ProRule" id="PRU00221"/>
    </source>
</evidence>
<accession>A0A9W8A5J1</accession>
<dbReference type="Gene3D" id="2.130.10.10">
    <property type="entry name" value="YVTN repeat-like/Quinoprotein amine dehydrogenase"/>
    <property type="match status" value="1"/>
</dbReference>
<dbReference type="Pfam" id="PF00400">
    <property type="entry name" value="WD40"/>
    <property type="match status" value="4"/>
</dbReference>
<gene>
    <name evidence="4" type="primary">BUB3_1</name>
    <name evidence="4" type="ORF">IWQ60_005893</name>
</gene>
<reference evidence="4" key="1">
    <citation type="submission" date="2022-07" db="EMBL/GenBank/DDBJ databases">
        <title>Phylogenomic reconstructions and comparative analyses of Kickxellomycotina fungi.</title>
        <authorList>
            <person name="Reynolds N.K."/>
            <person name="Stajich J.E."/>
            <person name="Barry K."/>
            <person name="Grigoriev I.V."/>
            <person name="Crous P."/>
            <person name="Smith M.E."/>
        </authorList>
    </citation>
    <scope>NUCLEOTIDE SEQUENCE</scope>
    <source>
        <strain evidence="4">RSA 861</strain>
    </source>
</reference>
<keyword evidence="1 3" id="KW-0853">WD repeat</keyword>
<dbReference type="EMBL" id="JANBPT010000335">
    <property type="protein sequence ID" value="KAJ1923425.1"/>
    <property type="molecule type" value="Genomic_DNA"/>
</dbReference>
<feature type="repeat" description="WD" evidence="3">
    <location>
        <begin position="284"/>
        <end position="318"/>
    </location>
</feature>
<feature type="repeat" description="WD" evidence="3">
    <location>
        <begin position="97"/>
        <end position="129"/>
    </location>
</feature>
<dbReference type="Proteomes" id="UP001150569">
    <property type="component" value="Unassembled WGS sequence"/>
</dbReference>
<dbReference type="AlphaFoldDB" id="A0A9W8A5J1"/>
<evidence type="ECO:0000256" key="2">
    <source>
        <dbReference type="ARBA" id="ARBA00022737"/>
    </source>
</evidence>
<organism evidence="4 5">
    <name type="scientific">Tieghemiomyces parasiticus</name>
    <dbReference type="NCBI Taxonomy" id="78921"/>
    <lineage>
        <taxon>Eukaryota</taxon>
        <taxon>Fungi</taxon>
        <taxon>Fungi incertae sedis</taxon>
        <taxon>Zoopagomycota</taxon>
        <taxon>Kickxellomycotina</taxon>
        <taxon>Dimargaritomycetes</taxon>
        <taxon>Dimargaritales</taxon>
        <taxon>Dimargaritaceae</taxon>
        <taxon>Tieghemiomyces</taxon>
    </lineage>
</organism>
<sequence length="377" mass="41145">MSKTTKGAEYTLPDAPSDGISTVRFSPTEPGRLLATSWDTTLRLYDVERPALLGKYETSAAVLDACYMGSNPKRVFSVGLDPAVRGWDLETRTQVTLGSHEGPVRCVRYSDLHGVAVTGSWDKTVGIWDPRSTAVQPVGRIDVGSGGSGDNDGSATVIAAWAKSDPAPGSVTDPVTQYGRYMQPERIFSLDIVGHIAVVAMAERHIYLYDLRNMKETLQRRESSLKYMTRCVSCMPNGKGYVCSSIEGRIAVEFIDPDPAVQANKYAFKCHRRQAEGVDVVYPVNALAFHPTYGTFASGGSDGMVYTWDGANKKRLRSYPRHPSSVSSLDFNCNGSLLAVASSYTFDEGEKDHPEDAIYIHPIGPEEAKPKKVESKA</sequence>
<name>A0A9W8A5J1_9FUNG</name>
<dbReference type="SMART" id="SM00320">
    <property type="entry name" value="WD40"/>
    <property type="match status" value="5"/>
</dbReference>
<keyword evidence="2" id="KW-0677">Repeat</keyword>
<dbReference type="PROSITE" id="PS50082">
    <property type="entry name" value="WD_REPEATS_2"/>
    <property type="match status" value="2"/>
</dbReference>
<evidence type="ECO:0000313" key="4">
    <source>
        <dbReference type="EMBL" id="KAJ1923425.1"/>
    </source>
</evidence>
<dbReference type="InterPro" id="IPR015943">
    <property type="entry name" value="WD40/YVTN_repeat-like_dom_sf"/>
</dbReference>
<dbReference type="SUPFAM" id="SSF50978">
    <property type="entry name" value="WD40 repeat-like"/>
    <property type="match status" value="1"/>
</dbReference>
<dbReference type="PROSITE" id="PS50294">
    <property type="entry name" value="WD_REPEATS_REGION"/>
    <property type="match status" value="1"/>
</dbReference>
<protein>
    <submittedName>
        <fullName evidence="4">Mitotic spindle checkpoint protein Bub3</fullName>
    </submittedName>
</protein>
<dbReference type="InterPro" id="IPR036322">
    <property type="entry name" value="WD40_repeat_dom_sf"/>
</dbReference>
<dbReference type="OrthoDB" id="10262475at2759"/>
<keyword evidence="5" id="KW-1185">Reference proteome</keyword>